<gene>
    <name evidence="7" type="ORF">C6P46_006349</name>
</gene>
<dbReference type="Proteomes" id="UP000777482">
    <property type="component" value="Unassembled WGS sequence"/>
</dbReference>
<feature type="transmembrane region" description="Helical" evidence="6">
    <location>
        <begin position="6"/>
        <end position="25"/>
    </location>
</feature>
<sequence length="499" mass="52758">MASSVIAPITSSGIMAGAFGAHALAPRLGDKAATWGMASQYMILNGIGLLAISQHPVYAKRLATPLIIAGTTLFSGSIFALLLYRERMGALTKIVGPSTPVGGVLMIAGYLSLVPRREKFFFCCTIDCITAHPPLLRCERQEYSLAKLSSWSASSPTAQLSRPTLGLLDTCTNLSQADLPPSEALFARLAPLSPTKSRSKQAPYLRPRADCLPFAALLSTTLLDIVLSSYHMDGREATAHGGDEAATFGEGVTQNLADLATSGLSEEARSAARHRRDDPLLRFDLCAFVYRERMGALTKIVGPSTPVGGVLMIAGYLSLAWGRTALLDGYRHLHVVKEDTQLAEKSSSFVVLSIASPLIHHGSATNANSLLIRKATATPAAVSKSGMPSTPYRLPRPRRSLFDDFASTILCQAHTGSLGATAQGDEEAATFGEGVTSLPCQTSSNLPRNASAIADVFSCPAPSLQGMAIGNRVVNSSASSFPPSGRMSFLSTRTKGGWD</sequence>
<name>A0A9P7B9G4_RHOMI</name>
<accession>A0A9P7B9G4</accession>
<keyword evidence="2 6" id="KW-0812">Transmembrane</keyword>
<feature type="transmembrane region" description="Helical" evidence="6">
    <location>
        <begin position="91"/>
        <end position="113"/>
    </location>
</feature>
<keyword evidence="8" id="KW-1185">Reference proteome</keyword>
<dbReference type="InterPro" id="IPR006696">
    <property type="entry name" value="DUF423"/>
</dbReference>
<keyword evidence="4 6" id="KW-0472">Membrane</keyword>
<keyword evidence="3 6" id="KW-1133">Transmembrane helix</keyword>
<feature type="compositionally biased region" description="Polar residues" evidence="5">
    <location>
        <begin position="489"/>
        <end position="499"/>
    </location>
</feature>
<dbReference type="PANTHER" id="PTHR43461">
    <property type="entry name" value="TRANSMEMBRANE PROTEIN 256"/>
    <property type="match status" value="1"/>
</dbReference>
<feature type="region of interest" description="Disordered" evidence="5">
    <location>
        <begin position="476"/>
        <end position="499"/>
    </location>
</feature>
<evidence type="ECO:0000313" key="7">
    <source>
        <dbReference type="EMBL" id="KAG0665566.1"/>
    </source>
</evidence>
<dbReference type="OrthoDB" id="269173at2759"/>
<feature type="transmembrane region" description="Helical" evidence="6">
    <location>
        <begin position="64"/>
        <end position="84"/>
    </location>
</feature>
<dbReference type="Pfam" id="PF04241">
    <property type="entry name" value="DUF423"/>
    <property type="match status" value="1"/>
</dbReference>
<dbReference type="GO" id="GO:0016020">
    <property type="term" value="C:membrane"/>
    <property type="evidence" value="ECO:0007669"/>
    <property type="project" value="UniProtKB-SubCell"/>
</dbReference>
<feature type="transmembrane region" description="Helical" evidence="6">
    <location>
        <begin position="32"/>
        <end position="52"/>
    </location>
</feature>
<protein>
    <submittedName>
        <fullName evidence="7">Uncharacterized protein</fullName>
    </submittedName>
</protein>
<evidence type="ECO:0000256" key="5">
    <source>
        <dbReference type="SAM" id="MobiDB-lite"/>
    </source>
</evidence>
<evidence type="ECO:0000313" key="8">
    <source>
        <dbReference type="Proteomes" id="UP000777482"/>
    </source>
</evidence>
<dbReference type="EMBL" id="PUHQ01000008">
    <property type="protein sequence ID" value="KAG0665566.1"/>
    <property type="molecule type" value="Genomic_DNA"/>
</dbReference>
<evidence type="ECO:0000256" key="3">
    <source>
        <dbReference type="ARBA" id="ARBA00022989"/>
    </source>
</evidence>
<reference evidence="7 8" key="1">
    <citation type="submission" date="2020-11" db="EMBL/GenBank/DDBJ databases">
        <title>Kefir isolates.</title>
        <authorList>
            <person name="Marcisauskas S."/>
            <person name="Kim Y."/>
            <person name="Blasche S."/>
        </authorList>
    </citation>
    <scope>NUCLEOTIDE SEQUENCE [LARGE SCALE GENOMIC DNA]</scope>
    <source>
        <strain evidence="7 8">KR</strain>
    </source>
</reference>
<evidence type="ECO:0000256" key="4">
    <source>
        <dbReference type="ARBA" id="ARBA00023136"/>
    </source>
</evidence>
<dbReference type="PANTHER" id="PTHR43461:SF1">
    <property type="entry name" value="TRANSMEMBRANE PROTEIN 256"/>
    <property type="match status" value="1"/>
</dbReference>
<dbReference type="AlphaFoldDB" id="A0A9P7B9G4"/>
<evidence type="ECO:0000256" key="1">
    <source>
        <dbReference type="ARBA" id="ARBA00004141"/>
    </source>
</evidence>
<proteinExistence type="predicted"/>
<comment type="caution">
    <text evidence="7">The sequence shown here is derived from an EMBL/GenBank/DDBJ whole genome shotgun (WGS) entry which is preliminary data.</text>
</comment>
<comment type="subcellular location">
    <subcellularLocation>
        <location evidence="1">Membrane</location>
        <topology evidence="1">Multi-pass membrane protein</topology>
    </subcellularLocation>
</comment>
<evidence type="ECO:0000256" key="2">
    <source>
        <dbReference type="ARBA" id="ARBA00022692"/>
    </source>
</evidence>
<organism evidence="7 8">
    <name type="scientific">Rhodotorula mucilaginosa</name>
    <name type="common">Yeast</name>
    <name type="synonym">Rhodotorula rubra</name>
    <dbReference type="NCBI Taxonomy" id="5537"/>
    <lineage>
        <taxon>Eukaryota</taxon>
        <taxon>Fungi</taxon>
        <taxon>Dikarya</taxon>
        <taxon>Basidiomycota</taxon>
        <taxon>Pucciniomycotina</taxon>
        <taxon>Microbotryomycetes</taxon>
        <taxon>Sporidiobolales</taxon>
        <taxon>Sporidiobolaceae</taxon>
        <taxon>Rhodotorula</taxon>
    </lineage>
</organism>
<evidence type="ECO:0000256" key="6">
    <source>
        <dbReference type="SAM" id="Phobius"/>
    </source>
</evidence>